<evidence type="ECO:0000313" key="3">
    <source>
        <dbReference type="Proteomes" id="UP001310022"/>
    </source>
</evidence>
<dbReference type="InterPro" id="IPR022385">
    <property type="entry name" value="Rhs_assc_core"/>
</dbReference>
<feature type="compositionally biased region" description="Basic and acidic residues" evidence="1">
    <location>
        <begin position="337"/>
        <end position="350"/>
    </location>
</feature>
<dbReference type="InterPro" id="IPR050708">
    <property type="entry name" value="T6SS_VgrG/RHS"/>
</dbReference>
<dbReference type="Proteomes" id="UP001310022">
    <property type="component" value="Unassembled WGS sequence"/>
</dbReference>
<feature type="compositionally biased region" description="Polar residues" evidence="1">
    <location>
        <begin position="271"/>
        <end position="280"/>
    </location>
</feature>
<protein>
    <recommendedName>
        <fullName evidence="4">RHS repeat-associated core domain-containing protein</fullName>
    </recommendedName>
</protein>
<gene>
    <name evidence="2" type="ORF">PEDI_47510</name>
</gene>
<comment type="caution">
    <text evidence="2">The sequence shown here is derived from an EMBL/GenBank/DDBJ whole genome shotgun (WGS) entry which is preliminary data.</text>
</comment>
<dbReference type="AlphaFoldDB" id="A0AAN4W1R5"/>
<dbReference type="PANTHER" id="PTHR32305">
    <property type="match status" value="1"/>
</dbReference>
<dbReference type="EMBL" id="BQKE01000004">
    <property type="protein sequence ID" value="GJM64199.1"/>
    <property type="molecule type" value="Genomic_DNA"/>
</dbReference>
<sequence>MITPQGQTGYINGIHYKDGSLDFLQTAEGKLDMTDHAYYYNVMDHLGNVRLLVDKDGAVEQSTDYYPFGLIARGGSTAANKYLYNNKELQEEIGWYDYGARMYDPAIGRFMVHDPLAEAYYSLSPYGYVAGNPIAAKDENGEWINFVVGAAMGAATDYAFQVGVNLVDGKGWDSLTDIDGVSIVTSAAAGALGVGIGNTINKGVKAMKAAKVITNKTGQKVTEHVLQAASDATISVVGNIVQVNEITVEGTFIDVGTGQLGKGIGDKVKNKAQNSPTGTNKRLRAERAQKNLKRKPNNSSKQAEASSSQKSFDTHGDNRSIAAGSVGSNAPSKVVKAIKEEKKKLSNDER</sequence>
<feature type="region of interest" description="Disordered" evidence="1">
    <location>
        <begin position="263"/>
        <end position="282"/>
    </location>
</feature>
<dbReference type="NCBIfam" id="TIGR03696">
    <property type="entry name" value="Rhs_assc_core"/>
    <property type="match status" value="1"/>
</dbReference>
<feature type="region of interest" description="Disordered" evidence="1">
    <location>
        <begin position="287"/>
        <end position="350"/>
    </location>
</feature>
<reference evidence="2 3" key="1">
    <citation type="submission" date="2021-12" db="EMBL/GenBank/DDBJ databases">
        <title>Genome sequencing of bacteria with rrn-lacking chromosome and rrn-plasmid.</title>
        <authorList>
            <person name="Anda M."/>
            <person name="Iwasaki W."/>
        </authorList>
    </citation>
    <scope>NUCLEOTIDE SEQUENCE [LARGE SCALE GENOMIC DNA]</scope>
    <source>
        <strain evidence="2 3">NBRC 15940</strain>
    </source>
</reference>
<keyword evidence="3" id="KW-1185">Reference proteome</keyword>
<feature type="compositionally biased region" description="Low complexity" evidence="1">
    <location>
        <begin position="297"/>
        <end position="311"/>
    </location>
</feature>
<evidence type="ECO:0000313" key="2">
    <source>
        <dbReference type="EMBL" id="GJM64199.1"/>
    </source>
</evidence>
<evidence type="ECO:0008006" key="4">
    <source>
        <dbReference type="Google" id="ProtNLM"/>
    </source>
</evidence>
<name>A0AAN4W1R5_9BACT</name>
<dbReference type="Gene3D" id="2.180.10.10">
    <property type="entry name" value="RHS repeat-associated core"/>
    <property type="match status" value="1"/>
</dbReference>
<evidence type="ECO:0000256" key="1">
    <source>
        <dbReference type="SAM" id="MobiDB-lite"/>
    </source>
</evidence>
<accession>A0AAN4W1R5</accession>
<proteinExistence type="predicted"/>
<dbReference type="PANTHER" id="PTHR32305:SF15">
    <property type="entry name" value="PROTEIN RHSA-RELATED"/>
    <property type="match status" value="1"/>
</dbReference>
<organism evidence="2 3">
    <name type="scientific">Persicobacter diffluens</name>
    <dbReference type="NCBI Taxonomy" id="981"/>
    <lineage>
        <taxon>Bacteria</taxon>
        <taxon>Pseudomonadati</taxon>
        <taxon>Bacteroidota</taxon>
        <taxon>Cytophagia</taxon>
        <taxon>Cytophagales</taxon>
        <taxon>Persicobacteraceae</taxon>
        <taxon>Persicobacter</taxon>
    </lineage>
</organism>
<dbReference type="RefSeq" id="WP_338239279.1">
    <property type="nucleotide sequence ID" value="NZ_BQKE01000004.1"/>
</dbReference>